<proteinExistence type="predicted"/>
<evidence type="ECO:0000313" key="2">
    <source>
        <dbReference type="EMBL" id="TFK33204.1"/>
    </source>
</evidence>
<feature type="compositionally biased region" description="Basic and acidic residues" evidence="1">
    <location>
        <begin position="350"/>
        <end position="360"/>
    </location>
</feature>
<feature type="compositionally biased region" description="Low complexity" evidence="1">
    <location>
        <begin position="763"/>
        <end position="776"/>
    </location>
</feature>
<gene>
    <name evidence="2" type="ORF">BDQ12DRAFT_691404</name>
</gene>
<reference evidence="2 3" key="1">
    <citation type="journal article" date="2019" name="Nat. Ecol. Evol.">
        <title>Megaphylogeny resolves global patterns of mushroom evolution.</title>
        <authorList>
            <person name="Varga T."/>
            <person name="Krizsan K."/>
            <person name="Foldi C."/>
            <person name="Dima B."/>
            <person name="Sanchez-Garcia M."/>
            <person name="Sanchez-Ramirez S."/>
            <person name="Szollosi G.J."/>
            <person name="Szarkandi J.G."/>
            <person name="Papp V."/>
            <person name="Albert L."/>
            <person name="Andreopoulos W."/>
            <person name="Angelini C."/>
            <person name="Antonin V."/>
            <person name="Barry K.W."/>
            <person name="Bougher N.L."/>
            <person name="Buchanan P."/>
            <person name="Buyck B."/>
            <person name="Bense V."/>
            <person name="Catcheside P."/>
            <person name="Chovatia M."/>
            <person name="Cooper J."/>
            <person name="Damon W."/>
            <person name="Desjardin D."/>
            <person name="Finy P."/>
            <person name="Geml J."/>
            <person name="Haridas S."/>
            <person name="Hughes K."/>
            <person name="Justo A."/>
            <person name="Karasinski D."/>
            <person name="Kautmanova I."/>
            <person name="Kiss B."/>
            <person name="Kocsube S."/>
            <person name="Kotiranta H."/>
            <person name="LaButti K.M."/>
            <person name="Lechner B.E."/>
            <person name="Liimatainen K."/>
            <person name="Lipzen A."/>
            <person name="Lukacs Z."/>
            <person name="Mihaltcheva S."/>
            <person name="Morgado L.N."/>
            <person name="Niskanen T."/>
            <person name="Noordeloos M.E."/>
            <person name="Ohm R.A."/>
            <person name="Ortiz-Santana B."/>
            <person name="Ovrebo C."/>
            <person name="Racz N."/>
            <person name="Riley R."/>
            <person name="Savchenko A."/>
            <person name="Shiryaev A."/>
            <person name="Soop K."/>
            <person name="Spirin V."/>
            <person name="Szebenyi C."/>
            <person name="Tomsovsky M."/>
            <person name="Tulloss R.E."/>
            <person name="Uehling J."/>
            <person name="Grigoriev I.V."/>
            <person name="Vagvolgyi C."/>
            <person name="Papp T."/>
            <person name="Martin F.M."/>
            <person name="Miettinen O."/>
            <person name="Hibbett D.S."/>
            <person name="Nagy L.G."/>
        </authorList>
    </citation>
    <scope>NUCLEOTIDE SEQUENCE [LARGE SCALE GENOMIC DNA]</scope>
    <source>
        <strain evidence="2 3">CBS 166.37</strain>
    </source>
</reference>
<organism evidence="2 3">
    <name type="scientific">Crucibulum laeve</name>
    <dbReference type="NCBI Taxonomy" id="68775"/>
    <lineage>
        <taxon>Eukaryota</taxon>
        <taxon>Fungi</taxon>
        <taxon>Dikarya</taxon>
        <taxon>Basidiomycota</taxon>
        <taxon>Agaricomycotina</taxon>
        <taxon>Agaricomycetes</taxon>
        <taxon>Agaricomycetidae</taxon>
        <taxon>Agaricales</taxon>
        <taxon>Agaricineae</taxon>
        <taxon>Nidulariaceae</taxon>
        <taxon>Crucibulum</taxon>
    </lineage>
</organism>
<feature type="compositionally biased region" description="Basic residues" evidence="1">
    <location>
        <begin position="198"/>
        <end position="208"/>
    </location>
</feature>
<feature type="compositionally biased region" description="Pro residues" evidence="1">
    <location>
        <begin position="866"/>
        <end position="876"/>
    </location>
</feature>
<feature type="compositionally biased region" description="Low complexity" evidence="1">
    <location>
        <begin position="275"/>
        <end position="284"/>
    </location>
</feature>
<feature type="compositionally biased region" description="Basic residues" evidence="1">
    <location>
        <begin position="469"/>
        <end position="483"/>
    </location>
</feature>
<evidence type="ECO:0000313" key="3">
    <source>
        <dbReference type="Proteomes" id="UP000308652"/>
    </source>
</evidence>
<feature type="compositionally biased region" description="Polar residues" evidence="1">
    <location>
        <begin position="162"/>
        <end position="171"/>
    </location>
</feature>
<feature type="compositionally biased region" description="Basic and acidic residues" evidence="1">
    <location>
        <begin position="505"/>
        <end position="515"/>
    </location>
</feature>
<feature type="compositionally biased region" description="Basic residues" evidence="1">
    <location>
        <begin position="722"/>
        <end position="732"/>
    </location>
</feature>
<dbReference type="EMBL" id="ML213652">
    <property type="protein sequence ID" value="TFK33204.1"/>
    <property type="molecule type" value="Genomic_DNA"/>
</dbReference>
<feature type="compositionally biased region" description="Low complexity" evidence="1">
    <location>
        <begin position="637"/>
        <end position="646"/>
    </location>
</feature>
<dbReference type="AlphaFoldDB" id="A0A5C3LJB6"/>
<protein>
    <submittedName>
        <fullName evidence="2">Uncharacterized protein</fullName>
    </submittedName>
</protein>
<dbReference type="Proteomes" id="UP000308652">
    <property type="component" value="Unassembled WGS sequence"/>
</dbReference>
<feature type="compositionally biased region" description="Low complexity" evidence="1">
    <location>
        <begin position="554"/>
        <end position="563"/>
    </location>
</feature>
<accession>A0A5C3LJB6</accession>
<feature type="compositionally biased region" description="Low complexity" evidence="1">
    <location>
        <begin position="209"/>
        <end position="221"/>
    </location>
</feature>
<feature type="compositionally biased region" description="Low complexity" evidence="1">
    <location>
        <begin position="453"/>
        <end position="468"/>
    </location>
</feature>
<feature type="region of interest" description="Disordered" evidence="1">
    <location>
        <begin position="73"/>
        <end position="112"/>
    </location>
</feature>
<feature type="compositionally biased region" description="Basic residues" evidence="1">
    <location>
        <begin position="424"/>
        <end position="433"/>
    </location>
</feature>
<feature type="compositionally biased region" description="Basic and acidic residues" evidence="1">
    <location>
        <begin position="741"/>
        <end position="761"/>
    </location>
</feature>
<keyword evidence="3" id="KW-1185">Reference proteome</keyword>
<feature type="compositionally biased region" description="Basic residues" evidence="1">
    <location>
        <begin position="230"/>
        <end position="243"/>
    </location>
</feature>
<feature type="compositionally biased region" description="Polar residues" evidence="1">
    <location>
        <begin position="536"/>
        <end position="546"/>
    </location>
</feature>
<feature type="compositionally biased region" description="Acidic residues" evidence="1">
    <location>
        <begin position="661"/>
        <end position="674"/>
    </location>
</feature>
<feature type="compositionally biased region" description="Basic residues" evidence="1">
    <location>
        <begin position="600"/>
        <end position="612"/>
    </location>
</feature>
<evidence type="ECO:0000256" key="1">
    <source>
        <dbReference type="SAM" id="MobiDB-lite"/>
    </source>
</evidence>
<name>A0A5C3LJB6_9AGAR</name>
<feature type="compositionally biased region" description="Low complexity" evidence="1">
    <location>
        <begin position="317"/>
        <end position="332"/>
    </location>
</feature>
<feature type="compositionally biased region" description="Low complexity" evidence="1">
    <location>
        <begin position="843"/>
        <end position="854"/>
    </location>
</feature>
<sequence length="930" mass="100432">MMDMTGMYDEVVADSEDEDVLTGASQRGTVDSYSHVKTPIPAPASAISEFTNNIPSRMIPSIATLIESMNPGAIDPIEEGSSTIKPRPKPRPKAKGKESMPDGVGDSSISSFQTTAYDPFSRAPAGPSFLSEFQIEFPTSSIADRAKTRQRNSKPTPAFHNPTDNILSATTSRKRTQSSEVIELTSEDDYDELALRPLKAKAKHRPKPKATASPAAASTSSNPIIDQSKPRIKPRPLAKRSKTTHSTPPPEVPLSTLPIATSPIRMPMGAPARIPLHPLSSQLPPSDPPLPSTATDFGDGLPAIAVLPNPGTDFDAPPSSLSSLFDPPFDSSPGRKRKARMVDELDSDFEIPRKADKDGDVSMLPPAESPLGSPPPTFFAGSSSSSISGVNRRAAEPAPPAHIPEMVDPTIFPPNLVPAASTKGKAKKPRKKKGEVESMPQTFNLAVDPNAPTPTSDDSTVDTPSTSKVKAKGAVKPKKKAPAPKKQQQMEVLITIPPLRKGKAKEKESFKSREFIDDDNEDELGLAPPAEPPIGPSTTASMSTTIAPLHKPASTSSLSSVPDSDGEAQIKIPSKSRKRKSIMDDDDEDGDAYIDGVSPKKVKGKGKVKATNKAKEKGKGKPKAKTVVQDDDDDDFLAAATAASSSTRKKSKSNARRVMLSDEDELSGWLDEEPEHSVIHVRKRGAQNKEPKEEEEMDKIKAAKEAKEKGQEKEVEKEEKPKGKRGKAKKGKQVISETEEPDKSIDVAAQEEREAGVKENIEPSPKASSSKAPNPAETTVKPTPAKESLFPSLSSRYTHAPKVKSTPMSELIRRVNSLPGSPFVSPASRGPSALSKRSLTHTAYSSYAKASKSALSRIAPLHPNRRTPPPPLPPPPPRKKTKKELEMEEKWEEELVESVGGITEWACMTDAERKEMRRIKREREMGGWED</sequence>
<dbReference type="OrthoDB" id="3271227at2759"/>
<feature type="region of interest" description="Disordered" evidence="1">
    <location>
        <begin position="140"/>
        <end position="889"/>
    </location>
</feature>
<feature type="compositionally biased region" description="Basic and acidic residues" evidence="1">
    <location>
        <begin position="687"/>
        <end position="721"/>
    </location>
</feature>
<dbReference type="STRING" id="68775.A0A5C3LJB6"/>